<feature type="region of interest" description="Disordered" evidence="2">
    <location>
        <begin position="311"/>
        <end position="341"/>
    </location>
</feature>
<name>A0A8R1I8L2_CAEJA</name>
<feature type="compositionally biased region" description="Basic and acidic residues" evidence="2">
    <location>
        <begin position="329"/>
        <end position="341"/>
    </location>
</feature>
<dbReference type="Gene3D" id="2.60.40.10">
    <property type="entry name" value="Immunoglobulins"/>
    <property type="match status" value="1"/>
</dbReference>
<organism evidence="4 5">
    <name type="scientific">Caenorhabditis japonica</name>
    <dbReference type="NCBI Taxonomy" id="281687"/>
    <lineage>
        <taxon>Eukaryota</taxon>
        <taxon>Metazoa</taxon>
        <taxon>Ecdysozoa</taxon>
        <taxon>Nematoda</taxon>
        <taxon>Chromadorea</taxon>
        <taxon>Rhabditida</taxon>
        <taxon>Rhabditina</taxon>
        <taxon>Rhabditomorpha</taxon>
        <taxon>Rhabditoidea</taxon>
        <taxon>Rhabditidae</taxon>
        <taxon>Peloderinae</taxon>
        <taxon>Caenorhabditis</taxon>
    </lineage>
</organism>
<accession>A0A8R1I8L2</accession>
<evidence type="ECO:0000313" key="5">
    <source>
        <dbReference type="Proteomes" id="UP000005237"/>
    </source>
</evidence>
<dbReference type="EnsemblMetazoa" id="CJA17292.1">
    <property type="protein sequence ID" value="CJA17292.1"/>
    <property type="gene ID" value="WBGene00136496"/>
</dbReference>
<dbReference type="InterPro" id="IPR008962">
    <property type="entry name" value="PapD-like_sf"/>
</dbReference>
<feature type="domain" description="MSP" evidence="3">
    <location>
        <begin position="66"/>
        <end position="185"/>
    </location>
</feature>
<keyword evidence="1" id="KW-0206">Cytoskeleton</keyword>
<evidence type="ECO:0000256" key="2">
    <source>
        <dbReference type="SAM" id="MobiDB-lite"/>
    </source>
</evidence>
<dbReference type="PROSITE" id="PS50202">
    <property type="entry name" value="MSP"/>
    <property type="match status" value="1"/>
</dbReference>
<reference evidence="4" key="2">
    <citation type="submission" date="2022-06" db="UniProtKB">
        <authorList>
            <consortium name="EnsemblMetazoa"/>
        </authorList>
    </citation>
    <scope>IDENTIFICATION</scope>
    <source>
        <strain evidence="4">DF5081</strain>
    </source>
</reference>
<dbReference type="InterPro" id="IPR013783">
    <property type="entry name" value="Ig-like_fold"/>
</dbReference>
<evidence type="ECO:0000259" key="3">
    <source>
        <dbReference type="PROSITE" id="PS50202"/>
    </source>
</evidence>
<feature type="region of interest" description="Disordered" evidence="2">
    <location>
        <begin position="355"/>
        <end position="374"/>
    </location>
</feature>
<sequence>MADKSKLSEEKKSHRKTDAVKDEKAKKQEMDFFTSTEMKLGLEFDDFVGDEMKELIVDDESYVDCEEQDFPLLIDTQCVYFGGRIGSEPIYSYFTIANPLKAVVQYKVKACSNDNYWIKNPVGTIGKQESVRIVVKAYPVRPAPKTYSDYFSVYAMLGFGTNLKSAWKHVCRDRPLKKRVFIAFQPQPHINRCYALENGRFLVNKQKHPETLKIVDETNRIRQTGDDAVFSIMKEDRLKEEVEKLPDLHKRMTKLEQINNNPTYVRELLKTKCKVENAERVLKPKLEKCAVTMEKLKKQFLAEEAAALNLPDKDGSLKDPNPADFYDPYEQKTKQEKEERYRKKIEEVGKKRNAKHEAIFNDDLDPEERDRLFK</sequence>
<reference evidence="5" key="1">
    <citation type="submission" date="2010-08" db="EMBL/GenBank/DDBJ databases">
        <authorList>
            <consortium name="Caenorhabditis japonica Sequencing Consortium"/>
            <person name="Wilson R.K."/>
        </authorList>
    </citation>
    <scope>NUCLEOTIDE SEQUENCE [LARGE SCALE GENOMIC DNA]</scope>
    <source>
        <strain evidence="5">DF5081</strain>
    </source>
</reference>
<evidence type="ECO:0000313" key="4">
    <source>
        <dbReference type="EnsemblMetazoa" id="CJA17292.1"/>
    </source>
</evidence>
<dbReference type="AlphaFoldDB" id="A0A8R1I8L2"/>
<dbReference type="SUPFAM" id="SSF49354">
    <property type="entry name" value="PapD-like"/>
    <property type="match status" value="1"/>
</dbReference>
<comment type="function">
    <text evidence="1">Central component in molecular interactions underlying sperm crawling. Forms an extensive filament system that extends from sperm villipoda, along the leading edge of the pseudopod.</text>
</comment>
<dbReference type="Pfam" id="PF00635">
    <property type="entry name" value="Motile_Sperm"/>
    <property type="match status" value="1"/>
</dbReference>
<keyword evidence="1" id="KW-0963">Cytoplasm</keyword>
<dbReference type="Proteomes" id="UP000005237">
    <property type="component" value="Unassembled WGS sequence"/>
</dbReference>
<keyword evidence="5" id="KW-1185">Reference proteome</keyword>
<proteinExistence type="predicted"/>
<evidence type="ECO:0000256" key="1">
    <source>
        <dbReference type="RuleBase" id="RU003425"/>
    </source>
</evidence>
<dbReference type="InterPro" id="IPR000535">
    <property type="entry name" value="MSP_dom"/>
</dbReference>
<feature type="region of interest" description="Disordered" evidence="2">
    <location>
        <begin position="1"/>
        <end position="26"/>
    </location>
</feature>
<protein>
    <recommendedName>
        <fullName evidence="1">Major sperm protein</fullName>
    </recommendedName>
</protein>